<sequence length="146" mass="16986">MKTKFYILAGIAILLYCCQQKDWAGTDENALETDLDDVSGINNNLLRKWFALNKESDSIIKSAQMIIDEQKEQIESRPQDEREYMNTCIEDAQKQLNLLKEKVKFTKQFAGGIKHYDPSLQQTIDSLEEDYVREKYKLEGALKELK</sequence>
<reference evidence="2 3" key="1">
    <citation type="submission" date="2019-12" db="EMBL/GenBank/DDBJ databases">
        <authorList>
            <person name="Kim Y.S."/>
        </authorList>
    </citation>
    <scope>NUCLEOTIDE SEQUENCE [LARGE SCALE GENOMIC DNA]</scope>
    <source>
        <strain evidence="2 3">GA093</strain>
    </source>
</reference>
<keyword evidence="1" id="KW-0175">Coiled coil</keyword>
<dbReference type="Proteomes" id="UP000471501">
    <property type="component" value="Unassembled WGS sequence"/>
</dbReference>
<evidence type="ECO:0000313" key="2">
    <source>
        <dbReference type="EMBL" id="MWB92928.1"/>
    </source>
</evidence>
<comment type="caution">
    <text evidence="2">The sequence shown here is derived from an EMBL/GenBank/DDBJ whole genome shotgun (WGS) entry which is preliminary data.</text>
</comment>
<proteinExistence type="predicted"/>
<protein>
    <submittedName>
        <fullName evidence="2">Uncharacterized protein</fullName>
    </submittedName>
</protein>
<accession>A0A6I4NFD7</accession>
<evidence type="ECO:0000256" key="1">
    <source>
        <dbReference type="SAM" id="Coils"/>
    </source>
</evidence>
<dbReference type="RefSeq" id="WP_160372869.1">
    <property type="nucleotide sequence ID" value="NZ_WSTB01000001.1"/>
</dbReference>
<evidence type="ECO:0000313" key="3">
    <source>
        <dbReference type="Proteomes" id="UP000471501"/>
    </source>
</evidence>
<organism evidence="2 3">
    <name type="scientific">Flavobacterium hydrocarbonoxydans</name>
    <dbReference type="NCBI Taxonomy" id="2683249"/>
    <lineage>
        <taxon>Bacteria</taxon>
        <taxon>Pseudomonadati</taxon>
        <taxon>Bacteroidota</taxon>
        <taxon>Flavobacteriia</taxon>
        <taxon>Flavobacteriales</taxon>
        <taxon>Flavobacteriaceae</taxon>
        <taxon>Flavobacterium</taxon>
    </lineage>
</organism>
<gene>
    <name evidence="2" type="ORF">GON26_00985</name>
</gene>
<dbReference type="AlphaFoldDB" id="A0A6I4NFD7"/>
<feature type="coiled-coil region" evidence="1">
    <location>
        <begin position="89"/>
        <end position="144"/>
    </location>
</feature>
<dbReference type="EMBL" id="WSTB01000001">
    <property type="protein sequence ID" value="MWB92928.1"/>
    <property type="molecule type" value="Genomic_DNA"/>
</dbReference>
<name>A0A6I4NFD7_9FLAO</name>
<keyword evidence="3" id="KW-1185">Reference proteome</keyword>